<dbReference type="EMBL" id="JBHSCX010000015">
    <property type="protein sequence ID" value="MFC4363124.1"/>
    <property type="molecule type" value="Genomic_DNA"/>
</dbReference>
<feature type="domain" description="BLUF" evidence="1">
    <location>
        <begin position="4"/>
        <end position="98"/>
    </location>
</feature>
<protein>
    <submittedName>
        <fullName evidence="2">BLUF domain-containing protein</fullName>
    </submittedName>
</protein>
<dbReference type="PROSITE" id="PS50925">
    <property type="entry name" value="BLUF"/>
    <property type="match status" value="1"/>
</dbReference>
<proteinExistence type="predicted"/>
<accession>A0ABV8V5D9</accession>
<dbReference type="InterPro" id="IPR036046">
    <property type="entry name" value="Acylphosphatase-like_dom_sf"/>
</dbReference>
<dbReference type="Proteomes" id="UP001595840">
    <property type="component" value="Unassembled WGS sequence"/>
</dbReference>
<dbReference type="RefSeq" id="WP_290265073.1">
    <property type="nucleotide sequence ID" value="NZ_JAUFQG010000006.1"/>
</dbReference>
<keyword evidence="3" id="KW-1185">Reference proteome</keyword>
<sequence length="163" mass="18761">MKDMIRLVYASRSREREPNRLAMEMGKILRSSRANNGRVGVGGVLYFGNGYFFQCLEGDAQQVDGTFQRISADDRHSEVKILLRQVASGRQFERWSMKFVPSESAIQNYLKAEGLKEFDPFDFDEPQVRRLLQYLTMPVDEPTVAQSAPWWHKIPLLGGLFAR</sequence>
<evidence type="ECO:0000313" key="2">
    <source>
        <dbReference type="EMBL" id="MFC4363124.1"/>
    </source>
</evidence>
<dbReference type="Gene3D" id="3.30.70.100">
    <property type="match status" value="1"/>
</dbReference>
<evidence type="ECO:0000259" key="1">
    <source>
        <dbReference type="PROSITE" id="PS50925"/>
    </source>
</evidence>
<evidence type="ECO:0000313" key="3">
    <source>
        <dbReference type="Proteomes" id="UP001595840"/>
    </source>
</evidence>
<reference evidence="3" key="1">
    <citation type="journal article" date="2019" name="Int. J. Syst. Evol. Microbiol.">
        <title>The Global Catalogue of Microorganisms (GCM) 10K type strain sequencing project: providing services to taxonomists for standard genome sequencing and annotation.</title>
        <authorList>
            <consortium name="The Broad Institute Genomics Platform"/>
            <consortium name="The Broad Institute Genome Sequencing Center for Infectious Disease"/>
            <person name="Wu L."/>
            <person name="Ma J."/>
        </authorList>
    </citation>
    <scope>NUCLEOTIDE SEQUENCE [LARGE SCALE GENOMIC DNA]</scope>
    <source>
        <strain evidence="3">CECT 8570</strain>
    </source>
</reference>
<dbReference type="SMART" id="SM01034">
    <property type="entry name" value="BLUF"/>
    <property type="match status" value="1"/>
</dbReference>
<dbReference type="Pfam" id="PF04940">
    <property type="entry name" value="BLUF"/>
    <property type="match status" value="1"/>
</dbReference>
<organism evidence="2 3">
    <name type="scientific">Simiduia curdlanivorans</name>
    <dbReference type="NCBI Taxonomy" id="1492769"/>
    <lineage>
        <taxon>Bacteria</taxon>
        <taxon>Pseudomonadati</taxon>
        <taxon>Pseudomonadota</taxon>
        <taxon>Gammaproteobacteria</taxon>
        <taxon>Cellvibrionales</taxon>
        <taxon>Cellvibrionaceae</taxon>
        <taxon>Simiduia</taxon>
    </lineage>
</organism>
<gene>
    <name evidence="2" type="ORF">ACFOX3_12475</name>
</gene>
<dbReference type="InterPro" id="IPR007024">
    <property type="entry name" value="BLUF_domain"/>
</dbReference>
<name>A0ABV8V5D9_9GAMM</name>
<comment type="caution">
    <text evidence="2">The sequence shown here is derived from an EMBL/GenBank/DDBJ whole genome shotgun (WGS) entry which is preliminary data.</text>
</comment>
<dbReference type="SUPFAM" id="SSF54975">
    <property type="entry name" value="Acylphosphatase/BLUF domain-like"/>
    <property type="match status" value="1"/>
</dbReference>